<dbReference type="KEGG" id="pste:PSTEL_00625"/>
<dbReference type="AlphaFoldDB" id="A0A089LLT9"/>
<dbReference type="EMBL" id="CP009286">
    <property type="protein sequence ID" value="AIQ61852.1"/>
    <property type="molecule type" value="Genomic_DNA"/>
</dbReference>
<evidence type="ECO:0008006" key="3">
    <source>
        <dbReference type="Google" id="ProtNLM"/>
    </source>
</evidence>
<organism evidence="1 2">
    <name type="scientific">Paenibacillus stellifer</name>
    <dbReference type="NCBI Taxonomy" id="169760"/>
    <lineage>
        <taxon>Bacteria</taxon>
        <taxon>Bacillati</taxon>
        <taxon>Bacillota</taxon>
        <taxon>Bacilli</taxon>
        <taxon>Bacillales</taxon>
        <taxon>Paenibacillaceae</taxon>
        <taxon>Paenibacillus</taxon>
    </lineage>
</organism>
<dbReference type="STRING" id="169760.PSTEL_00625"/>
<evidence type="ECO:0000313" key="1">
    <source>
        <dbReference type="EMBL" id="AIQ61852.1"/>
    </source>
</evidence>
<accession>A0A089LLT9</accession>
<keyword evidence="2" id="KW-1185">Reference proteome</keyword>
<evidence type="ECO:0000313" key="2">
    <source>
        <dbReference type="Proteomes" id="UP000029507"/>
    </source>
</evidence>
<gene>
    <name evidence="1" type="ORF">PSTEL_00625</name>
</gene>
<name>A0A089LLT9_9BACL</name>
<protein>
    <recommendedName>
        <fullName evidence="3">Phage protein</fullName>
    </recommendedName>
</protein>
<proteinExistence type="predicted"/>
<dbReference type="RefSeq" id="WP_038692904.1">
    <property type="nucleotide sequence ID" value="NZ_CP009286.1"/>
</dbReference>
<dbReference type="Proteomes" id="UP000029507">
    <property type="component" value="Chromosome"/>
</dbReference>
<sequence>MAKKTYHVIADFTDAVTGEEVKAGSLYEADEKRLPKLLEAEVIGDEATKADIDAAKKAGEGDADES</sequence>
<dbReference type="HOGENOM" id="CLU_2827149_0_0_9"/>
<dbReference type="OrthoDB" id="2667026at2"/>
<reference evidence="1 2" key="1">
    <citation type="submission" date="2014-08" db="EMBL/GenBank/DDBJ databases">
        <title>Comparative genomics of the Paenibacillus odorifer group.</title>
        <authorList>
            <person name="den Bakker H.C."/>
            <person name="Tsai Y.-C."/>
            <person name="Martin N."/>
            <person name="Korlach J."/>
            <person name="Wiedmann M."/>
        </authorList>
    </citation>
    <scope>NUCLEOTIDE SEQUENCE [LARGE SCALE GENOMIC DNA]</scope>
    <source>
        <strain evidence="1 2">DSM 14472</strain>
    </source>
</reference>